<dbReference type="GO" id="GO:0005886">
    <property type="term" value="C:plasma membrane"/>
    <property type="evidence" value="ECO:0007669"/>
    <property type="project" value="UniProtKB-SubCell"/>
</dbReference>
<keyword evidence="4" id="KW-1003">Cell membrane</keyword>
<feature type="transmembrane region" description="Helical" evidence="8">
    <location>
        <begin position="87"/>
        <end position="107"/>
    </location>
</feature>
<proteinExistence type="inferred from homology"/>
<evidence type="ECO:0000256" key="5">
    <source>
        <dbReference type="ARBA" id="ARBA00022692"/>
    </source>
</evidence>
<dbReference type="Gene3D" id="1.25.40.600">
    <property type="match status" value="1"/>
</dbReference>
<dbReference type="Proteomes" id="UP000031196">
    <property type="component" value="Unassembled WGS sequence"/>
</dbReference>
<reference evidence="9 10" key="1">
    <citation type="submission" date="2014-12" db="EMBL/GenBank/DDBJ databases">
        <title>Genome sequencing of Arthrobacter phenanthrenivorans SWC37.</title>
        <authorList>
            <person name="Tan P.W."/>
            <person name="Chan K.-G."/>
        </authorList>
    </citation>
    <scope>NUCLEOTIDE SEQUENCE [LARGE SCALE GENOMIC DNA]</scope>
    <source>
        <strain evidence="9 10">SWC37</strain>
    </source>
</reference>
<evidence type="ECO:0000256" key="2">
    <source>
        <dbReference type="ARBA" id="ARBA00010068"/>
    </source>
</evidence>
<organism evidence="9 10">
    <name type="scientific">Pseudarthrobacter phenanthrenivorans</name>
    <name type="common">Arthrobacter phenanthrenivorans</name>
    <dbReference type="NCBI Taxonomy" id="361575"/>
    <lineage>
        <taxon>Bacteria</taxon>
        <taxon>Bacillati</taxon>
        <taxon>Actinomycetota</taxon>
        <taxon>Actinomycetes</taxon>
        <taxon>Micrococcales</taxon>
        <taxon>Micrococcaceae</taxon>
        <taxon>Pseudarthrobacter</taxon>
    </lineage>
</organism>
<feature type="transmembrane region" description="Helical" evidence="8">
    <location>
        <begin position="113"/>
        <end position="133"/>
    </location>
</feature>
<keyword evidence="7 8" id="KW-0472">Membrane</keyword>
<evidence type="ECO:0000256" key="3">
    <source>
        <dbReference type="ARBA" id="ARBA00022448"/>
    </source>
</evidence>
<accession>A0A0B4D9H1</accession>
<keyword evidence="6 8" id="KW-1133">Transmembrane helix</keyword>
<evidence type="ECO:0000256" key="1">
    <source>
        <dbReference type="ARBA" id="ARBA00004651"/>
    </source>
</evidence>
<feature type="transmembrane region" description="Helical" evidence="8">
    <location>
        <begin position="170"/>
        <end position="190"/>
    </location>
</feature>
<dbReference type="Pfam" id="PF02293">
    <property type="entry name" value="AmiS_UreI"/>
    <property type="match status" value="1"/>
</dbReference>
<name>A0A0B4D9H1_PSEPS</name>
<evidence type="ECO:0000313" key="10">
    <source>
        <dbReference type="Proteomes" id="UP000031196"/>
    </source>
</evidence>
<gene>
    <name evidence="9" type="ORF">RM50_18700</name>
</gene>
<evidence type="ECO:0000313" key="9">
    <source>
        <dbReference type="EMBL" id="KIC63316.1"/>
    </source>
</evidence>
<keyword evidence="3" id="KW-0813">Transport</keyword>
<feature type="transmembrane region" description="Helical" evidence="8">
    <location>
        <begin position="58"/>
        <end position="80"/>
    </location>
</feature>
<keyword evidence="5 8" id="KW-0812">Transmembrane</keyword>
<evidence type="ECO:0000256" key="8">
    <source>
        <dbReference type="SAM" id="Phobius"/>
    </source>
</evidence>
<dbReference type="EMBL" id="JWTB01000042">
    <property type="protein sequence ID" value="KIC63316.1"/>
    <property type="molecule type" value="Genomic_DNA"/>
</dbReference>
<sequence>MPYVCLLLSGAALLVNGLATLGHLPRRDAAVLSLAVGGTQLVLGVVHVSTAGHAPADLLTAAGMFLFGITYVYSGLDALLSLGSRGLGWFCGMVAFCGMQLAAAWLGSDPLLAVLWLCWSALWGLLFACLALGAGRLEPFAGWSLVLTSQVSATVPALLGLAGWWPAGGFVAWLAALLLGSLFGTARVLARRGPKVPRRASAGKPLPAR</sequence>
<dbReference type="AlphaFoldDB" id="A0A0B4D9H1"/>
<dbReference type="InterPro" id="IPR038523">
    <property type="entry name" value="AmiSUreI_transpt_sf"/>
</dbReference>
<evidence type="ECO:0000256" key="6">
    <source>
        <dbReference type="ARBA" id="ARBA00022989"/>
    </source>
</evidence>
<evidence type="ECO:0000256" key="7">
    <source>
        <dbReference type="ARBA" id="ARBA00023136"/>
    </source>
</evidence>
<dbReference type="InterPro" id="IPR003211">
    <property type="entry name" value="AmiSUreI_transpt"/>
</dbReference>
<feature type="transmembrane region" description="Helical" evidence="8">
    <location>
        <begin position="140"/>
        <end position="164"/>
    </location>
</feature>
<comment type="similarity">
    <text evidence="2">Belongs to the AmiS/UreI family.</text>
</comment>
<protein>
    <submittedName>
        <fullName evidence="9">AmiS/UreI transporter</fullName>
    </submittedName>
</protein>
<comment type="caution">
    <text evidence="9">The sequence shown here is derived from an EMBL/GenBank/DDBJ whole genome shotgun (WGS) entry which is preliminary data.</text>
</comment>
<dbReference type="RefSeq" id="WP_043455843.1">
    <property type="nucleotide sequence ID" value="NZ_JWTB01000042.1"/>
</dbReference>
<dbReference type="OrthoDB" id="6636366at2"/>
<comment type="subcellular location">
    <subcellularLocation>
        <location evidence="1">Cell membrane</location>
        <topology evidence="1">Multi-pass membrane protein</topology>
    </subcellularLocation>
</comment>
<evidence type="ECO:0000256" key="4">
    <source>
        <dbReference type="ARBA" id="ARBA00022475"/>
    </source>
</evidence>